<sequence>MASFSAVKKPVICFGCGSDISEKANNRYNLLSSSFNNLLDTWKQLLAEEGIDPEELLYERSINSSIITGRICRPCAASIDKVRKLEEAKSTLKADMMDAIGKINSICFPHDVNVTEDEESHASSYPSTPSKRQSQSNDQQHQSKKRRKNFSTVSPKVLLQVQSSESVKSYTLPKHLKKAENSLARGSLHAFVKECLSDDSIRPLILKALGREIRSEKKRLAFRSSILHRSSVQDIQNFQWNTQYQELRDKSPTLLTFLQAATDTRTPRTNRTTIICICAAVILKYRNAHLSVIQKMIGLLLFSSQCSKVVYQRLSSVGLCVSYTTVNKLVNDLSKDHDIEVTKWRDDIISKLPDENHDTAQEGCFLLSNPADDVNDSESTDYSTDSDSPDIVADVDSDTSSYTCTPPLISPITSSDDEYSYETVDITQSRLLEGIMQSNDTVDDCDDSIEVDRPSYSFKLVGDNIDMNVTPRYMRPDMKVKSLHYYHSFAVRSRIDVSTLSNEKPPSCLPSPLFVAKSLLPTANDDDRLVENIKIIFSRILVDTLPMFDTNFSDIICHHIQHRRYKEM</sequence>
<evidence type="ECO:0000313" key="2">
    <source>
        <dbReference type="EnsemblMetazoa" id="Aqu2.1.08527_001"/>
    </source>
</evidence>
<reference evidence="2" key="1">
    <citation type="submission" date="2017-05" db="UniProtKB">
        <authorList>
            <consortium name="EnsemblMetazoa"/>
        </authorList>
    </citation>
    <scope>IDENTIFICATION</scope>
</reference>
<feature type="region of interest" description="Disordered" evidence="1">
    <location>
        <begin position="117"/>
        <end position="150"/>
    </location>
</feature>
<dbReference type="OrthoDB" id="5952546at2759"/>
<proteinExistence type="predicted"/>
<feature type="region of interest" description="Disordered" evidence="1">
    <location>
        <begin position="369"/>
        <end position="391"/>
    </location>
</feature>
<protein>
    <recommendedName>
        <fullName evidence="3">ZAD domain-containing protein</fullName>
    </recommendedName>
</protein>
<evidence type="ECO:0008006" key="3">
    <source>
        <dbReference type="Google" id="ProtNLM"/>
    </source>
</evidence>
<dbReference type="InParanoid" id="A0A1X7T2E2"/>
<organism evidence="2">
    <name type="scientific">Amphimedon queenslandica</name>
    <name type="common">Sponge</name>
    <dbReference type="NCBI Taxonomy" id="400682"/>
    <lineage>
        <taxon>Eukaryota</taxon>
        <taxon>Metazoa</taxon>
        <taxon>Porifera</taxon>
        <taxon>Demospongiae</taxon>
        <taxon>Heteroscleromorpha</taxon>
        <taxon>Haplosclerida</taxon>
        <taxon>Niphatidae</taxon>
        <taxon>Amphimedon</taxon>
    </lineage>
</organism>
<accession>A0A1X7T2E2</accession>
<evidence type="ECO:0000256" key="1">
    <source>
        <dbReference type="SAM" id="MobiDB-lite"/>
    </source>
</evidence>
<feature type="compositionally biased region" description="Polar residues" evidence="1">
    <location>
        <begin position="122"/>
        <end position="140"/>
    </location>
</feature>
<dbReference type="EnsemblMetazoa" id="Aqu2.1.08527_001">
    <property type="protein sequence ID" value="Aqu2.1.08527_001"/>
    <property type="gene ID" value="Aqu2.1.08527"/>
</dbReference>
<name>A0A1X7T2E2_AMPQE</name>
<dbReference type="AlphaFoldDB" id="A0A1X7T2E2"/>
<feature type="compositionally biased region" description="Low complexity" evidence="1">
    <location>
        <begin position="380"/>
        <end position="390"/>
    </location>
</feature>